<protein>
    <submittedName>
        <fullName evidence="1">Uncharacterized protein</fullName>
    </submittedName>
</protein>
<evidence type="ECO:0000313" key="2">
    <source>
        <dbReference type="Proteomes" id="UP000821845"/>
    </source>
</evidence>
<proteinExistence type="predicted"/>
<sequence length="388" mass="42916">MTAGWKYTLTGFGEFLEMRKVSFAEPMPATRLCGVCGLLPCRTFQLPCGHVFCDSCKAQLPRGKDSCCPFDGKKFDDSDVHSATMERSDLEQRRIVCSVGSQVCGFSGALSQLADHLTRCGSGKARCGKCQQPVIRNIAVDHYQRCTGPSRATNADPDATGIGDVAKTADLQGSPRELLLSKGVDLEAVFSCFTNALAEKVAALERQLADVQKKTTSDQKTMAATAKVVIQGPYRAPSKAGVLITTCKFADVYDELDTLNEKNKELRKSTDACSLGGYTFTLNCKFTKDEEVVKVAFILYLRQGEWDGYVEWPFKKKVTLVIMHPRNAGKDIRLPVDMVDHDLVKKPKAGSSKWGRFTNKNNWKDIELQGYVDRNALYVNVEFEEPNS</sequence>
<evidence type="ECO:0000313" key="1">
    <source>
        <dbReference type="EMBL" id="KAH6922845.1"/>
    </source>
</evidence>
<dbReference type="Proteomes" id="UP000821845">
    <property type="component" value="Chromosome 9"/>
</dbReference>
<organism evidence="1 2">
    <name type="scientific">Hyalomma asiaticum</name>
    <name type="common">Tick</name>
    <dbReference type="NCBI Taxonomy" id="266040"/>
    <lineage>
        <taxon>Eukaryota</taxon>
        <taxon>Metazoa</taxon>
        <taxon>Ecdysozoa</taxon>
        <taxon>Arthropoda</taxon>
        <taxon>Chelicerata</taxon>
        <taxon>Arachnida</taxon>
        <taxon>Acari</taxon>
        <taxon>Parasitiformes</taxon>
        <taxon>Ixodida</taxon>
        <taxon>Ixodoidea</taxon>
        <taxon>Ixodidae</taxon>
        <taxon>Hyalomminae</taxon>
        <taxon>Hyalomma</taxon>
    </lineage>
</organism>
<dbReference type="EMBL" id="CM023489">
    <property type="protein sequence ID" value="KAH6922845.1"/>
    <property type="molecule type" value="Genomic_DNA"/>
</dbReference>
<reference evidence="1" key="1">
    <citation type="submission" date="2020-05" db="EMBL/GenBank/DDBJ databases">
        <title>Large-scale comparative analyses of tick genomes elucidate their genetic diversity and vector capacities.</title>
        <authorList>
            <person name="Jia N."/>
            <person name="Wang J."/>
            <person name="Shi W."/>
            <person name="Du L."/>
            <person name="Sun Y."/>
            <person name="Zhan W."/>
            <person name="Jiang J."/>
            <person name="Wang Q."/>
            <person name="Zhang B."/>
            <person name="Ji P."/>
            <person name="Sakyi L.B."/>
            <person name="Cui X."/>
            <person name="Yuan T."/>
            <person name="Jiang B."/>
            <person name="Yang W."/>
            <person name="Lam T.T.-Y."/>
            <person name="Chang Q."/>
            <person name="Ding S."/>
            <person name="Wang X."/>
            <person name="Zhu J."/>
            <person name="Ruan X."/>
            <person name="Zhao L."/>
            <person name="Wei J."/>
            <person name="Que T."/>
            <person name="Du C."/>
            <person name="Cheng J."/>
            <person name="Dai P."/>
            <person name="Han X."/>
            <person name="Huang E."/>
            <person name="Gao Y."/>
            <person name="Liu J."/>
            <person name="Shao H."/>
            <person name="Ye R."/>
            <person name="Li L."/>
            <person name="Wei W."/>
            <person name="Wang X."/>
            <person name="Wang C."/>
            <person name="Yang T."/>
            <person name="Huo Q."/>
            <person name="Li W."/>
            <person name="Guo W."/>
            <person name="Chen H."/>
            <person name="Zhou L."/>
            <person name="Ni X."/>
            <person name="Tian J."/>
            <person name="Zhou Y."/>
            <person name="Sheng Y."/>
            <person name="Liu T."/>
            <person name="Pan Y."/>
            <person name="Xia L."/>
            <person name="Li J."/>
            <person name="Zhao F."/>
            <person name="Cao W."/>
        </authorList>
    </citation>
    <scope>NUCLEOTIDE SEQUENCE</scope>
    <source>
        <strain evidence="1">Hyas-2018</strain>
    </source>
</reference>
<accession>A0ACB7RKD4</accession>
<gene>
    <name evidence="1" type="ORF">HPB50_019847</name>
</gene>
<keyword evidence="2" id="KW-1185">Reference proteome</keyword>
<name>A0ACB7RKD4_HYAAI</name>
<comment type="caution">
    <text evidence="1">The sequence shown here is derived from an EMBL/GenBank/DDBJ whole genome shotgun (WGS) entry which is preliminary data.</text>
</comment>